<dbReference type="GO" id="GO:0010133">
    <property type="term" value="P:L-proline catabolic process to L-glutamate"/>
    <property type="evidence" value="ECO:0007669"/>
    <property type="project" value="TreeGrafter"/>
</dbReference>
<dbReference type="EMBL" id="MVBO01000073">
    <property type="protein sequence ID" value="OZJ03694.1"/>
    <property type="molecule type" value="Genomic_DNA"/>
</dbReference>
<name>A0A261XZL4_9FUNG</name>
<evidence type="ECO:0000259" key="7">
    <source>
        <dbReference type="PROSITE" id="PS50222"/>
    </source>
</evidence>
<dbReference type="InterPro" id="IPR011992">
    <property type="entry name" value="EF-hand-dom_pair"/>
</dbReference>
<dbReference type="InterPro" id="IPR002872">
    <property type="entry name" value="Proline_DH_dom"/>
</dbReference>
<comment type="function">
    <text evidence="6">Converts proline to delta-1-pyrroline-5-carboxylate.</text>
</comment>
<evidence type="ECO:0000313" key="9">
    <source>
        <dbReference type="Proteomes" id="UP000242875"/>
    </source>
</evidence>
<comment type="catalytic activity">
    <reaction evidence="6">
        <text>L-proline + a quinone = (S)-1-pyrroline-5-carboxylate + a quinol + H(+)</text>
        <dbReference type="Rhea" id="RHEA:23784"/>
        <dbReference type="ChEBI" id="CHEBI:15378"/>
        <dbReference type="ChEBI" id="CHEBI:17388"/>
        <dbReference type="ChEBI" id="CHEBI:24646"/>
        <dbReference type="ChEBI" id="CHEBI:60039"/>
        <dbReference type="ChEBI" id="CHEBI:132124"/>
        <dbReference type="EC" id="1.5.5.2"/>
    </reaction>
</comment>
<proteinExistence type="inferred from homology"/>
<dbReference type="InterPro" id="IPR002048">
    <property type="entry name" value="EF_hand_dom"/>
</dbReference>
<keyword evidence="3" id="KW-0106">Calcium</keyword>
<dbReference type="SUPFAM" id="SSF47473">
    <property type="entry name" value="EF-hand"/>
    <property type="match status" value="1"/>
</dbReference>
<protein>
    <recommendedName>
        <fullName evidence="2 6">Proline dehydrogenase</fullName>
        <ecNumber evidence="2 6">1.5.5.2</ecNumber>
    </recommendedName>
</protein>
<keyword evidence="9" id="KW-1185">Reference proteome</keyword>
<dbReference type="Gene3D" id="3.20.20.220">
    <property type="match status" value="2"/>
</dbReference>
<dbReference type="Pfam" id="PF01619">
    <property type="entry name" value="Pro_dh"/>
    <property type="match status" value="1"/>
</dbReference>
<evidence type="ECO:0000256" key="5">
    <source>
        <dbReference type="ARBA" id="ARBA00023062"/>
    </source>
</evidence>
<gene>
    <name evidence="8" type="ORF">BZG36_03494</name>
</gene>
<dbReference type="InterPro" id="IPR015659">
    <property type="entry name" value="Proline_oxidase"/>
</dbReference>
<dbReference type="GO" id="GO:0004657">
    <property type="term" value="F:proline dehydrogenase activity"/>
    <property type="evidence" value="ECO:0007669"/>
    <property type="project" value="UniProtKB-EC"/>
</dbReference>
<organism evidence="8 9">
    <name type="scientific">Bifiguratus adelaidae</name>
    <dbReference type="NCBI Taxonomy" id="1938954"/>
    <lineage>
        <taxon>Eukaryota</taxon>
        <taxon>Fungi</taxon>
        <taxon>Fungi incertae sedis</taxon>
        <taxon>Mucoromycota</taxon>
        <taxon>Mucoromycotina</taxon>
        <taxon>Endogonomycetes</taxon>
        <taxon>Endogonales</taxon>
        <taxon>Endogonales incertae sedis</taxon>
        <taxon>Bifiguratus</taxon>
    </lineage>
</organism>
<evidence type="ECO:0000256" key="4">
    <source>
        <dbReference type="ARBA" id="ARBA00023002"/>
    </source>
</evidence>
<reference evidence="8 9" key="1">
    <citation type="journal article" date="2017" name="Mycologia">
        <title>Bifiguratus adelaidae, gen. et sp. nov., a new member of Mucoromycotina in endophytic and soil-dwelling habitats.</title>
        <authorList>
            <person name="Torres-Cruz T.J."/>
            <person name="Billingsley Tobias T.L."/>
            <person name="Almatruk M."/>
            <person name="Hesse C."/>
            <person name="Kuske C.R."/>
            <person name="Desiro A."/>
            <person name="Benucci G.M."/>
            <person name="Bonito G."/>
            <person name="Stajich J.E."/>
            <person name="Dunlap C."/>
            <person name="Arnold A.E."/>
            <person name="Porras-Alfaro A."/>
        </authorList>
    </citation>
    <scope>NUCLEOTIDE SEQUENCE [LARGE SCALE GENOMIC DNA]</scope>
    <source>
        <strain evidence="8 9">AZ0501</strain>
    </source>
</reference>
<comment type="similarity">
    <text evidence="1 6">Belongs to the proline oxidase family.</text>
</comment>
<dbReference type="EC" id="1.5.5.2" evidence="2 6"/>
<dbReference type="Proteomes" id="UP000242875">
    <property type="component" value="Unassembled WGS sequence"/>
</dbReference>
<evidence type="ECO:0000313" key="8">
    <source>
        <dbReference type="EMBL" id="OZJ03694.1"/>
    </source>
</evidence>
<dbReference type="GO" id="GO:0005739">
    <property type="term" value="C:mitochondrion"/>
    <property type="evidence" value="ECO:0007669"/>
    <property type="project" value="TreeGrafter"/>
</dbReference>
<dbReference type="PROSITE" id="PS50222">
    <property type="entry name" value="EF_HAND_2"/>
    <property type="match status" value="1"/>
</dbReference>
<feature type="domain" description="EF-hand" evidence="7">
    <location>
        <begin position="323"/>
        <end position="358"/>
    </location>
</feature>
<evidence type="ECO:0000256" key="6">
    <source>
        <dbReference type="RuleBase" id="RU364054"/>
    </source>
</evidence>
<dbReference type="GO" id="GO:0005509">
    <property type="term" value="F:calcium ion binding"/>
    <property type="evidence" value="ECO:0007669"/>
    <property type="project" value="InterPro"/>
</dbReference>
<keyword evidence="6" id="KW-0274">FAD</keyword>
<evidence type="ECO:0000256" key="3">
    <source>
        <dbReference type="ARBA" id="ARBA00022837"/>
    </source>
</evidence>
<evidence type="ECO:0000256" key="1">
    <source>
        <dbReference type="ARBA" id="ARBA00005869"/>
    </source>
</evidence>
<accession>A0A261XZL4</accession>
<comment type="caution">
    <text evidence="8">The sequence shown here is derived from an EMBL/GenBank/DDBJ whole genome shotgun (WGS) entry which is preliminary data.</text>
</comment>
<dbReference type="PROSITE" id="PS00018">
    <property type="entry name" value="EF_HAND_1"/>
    <property type="match status" value="1"/>
</dbReference>
<dbReference type="PANTHER" id="PTHR13914">
    <property type="entry name" value="PROLINE OXIDASE"/>
    <property type="match status" value="1"/>
</dbReference>
<dbReference type="InterPro" id="IPR029041">
    <property type="entry name" value="FAD-linked_oxidoreductase-like"/>
</dbReference>
<evidence type="ECO:0000256" key="2">
    <source>
        <dbReference type="ARBA" id="ARBA00012695"/>
    </source>
</evidence>
<comment type="cofactor">
    <cofactor evidence="6">
        <name>FAD</name>
        <dbReference type="ChEBI" id="CHEBI:57692"/>
    </cofactor>
</comment>
<keyword evidence="5 6" id="KW-0642">Proline metabolism</keyword>
<keyword evidence="4 6" id="KW-0560">Oxidoreductase</keyword>
<dbReference type="SUPFAM" id="SSF51730">
    <property type="entry name" value="FAD-linked oxidoreductase"/>
    <property type="match status" value="1"/>
</dbReference>
<dbReference type="InterPro" id="IPR018247">
    <property type="entry name" value="EF_Hand_1_Ca_BS"/>
</dbReference>
<dbReference type="PANTHER" id="PTHR13914:SF0">
    <property type="entry name" value="PROLINE DEHYDROGENASE 1, MITOCHONDRIAL"/>
    <property type="match status" value="1"/>
</dbReference>
<sequence length="676" mass="74889">MVPAPFLRPNPRLSQAIRLHEFQCRRLAVRIKPIPYSYLGAVRPYTAPPGPRAAHPRAGSGRMHSTLVMVGLFSASLVYSAFRPAQSDAASLTPPPLEAYTPTELGTILAQLLDPTSSIAYESKPTSALLLSWAVLKMCQLPFLVDIAPGIIAAAQKVGLEGPLFWVIKRTFFAQFCGGETAEECMDRMEALRAHGIGSILDLSIEADLETANDTVDDKDRSPQSISAHQNALADRVAKLTEQCLDTACKQPGSFAAIKLTALLPTSFLVALTEACNWGRQEFVKAGGHDWVNEQDSEGKIDYAATRRMLSQLPALSRLASEQADTITLDLFRQADTDKDGRIDWIDFQRTFSPMNPEALWLYAATLTEANEFSTGPTLSPVHIEDYHLAVRRLEHLAQKAKEVSVRLMVDAEQSYFQPGIDCMFGYLSSRFNHAHDSEPEAVVFNTYQMYTIAALPRLVTDIERARRENVAFGAKLVRGAYMESERKRAKELGYPDPIHPDIASTHKAYNTAVQYMLNIVRERNAALASDETKVRPPVFAFLATHNIESIRLALKTMQAPEDSMDLTIPPTTPYVLFGQLLGMCDTASFSLGRGGYSVYKYVPYGAIDEVMPYLLRRAQENRGVFTAPASPDKVVLARKTVLGGELTEIMRRVKRTFGFTPYQPSFNAATSNSYE</sequence>
<keyword evidence="6" id="KW-0285">Flavoprotein</keyword>
<dbReference type="GO" id="GO:0071949">
    <property type="term" value="F:FAD binding"/>
    <property type="evidence" value="ECO:0007669"/>
    <property type="project" value="TreeGrafter"/>
</dbReference>
<dbReference type="AlphaFoldDB" id="A0A261XZL4"/>
<dbReference type="OrthoDB" id="5464at2759"/>